<dbReference type="AlphaFoldDB" id="A0A1B9IZ17"/>
<reference evidence="2 3" key="1">
    <citation type="submission" date="2013-07" db="EMBL/GenBank/DDBJ databases">
        <title>The Genome Sequence of Kwoniella mangroviensis CBS10435.</title>
        <authorList>
            <consortium name="The Broad Institute Genome Sequencing Platform"/>
            <person name="Cuomo C."/>
            <person name="Litvintseva A."/>
            <person name="Chen Y."/>
            <person name="Heitman J."/>
            <person name="Sun S."/>
            <person name="Springer D."/>
            <person name="Dromer F."/>
            <person name="Young S.K."/>
            <person name="Zeng Q."/>
            <person name="Gargeya S."/>
            <person name="Fitzgerald M."/>
            <person name="Abouelleil A."/>
            <person name="Alvarado L."/>
            <person name="Berlin A.M."/>
            <person name="Chapman S.B."/>
            <person name="Dewar J."/>
            <person name="Goldberg J."/>
            <person name="Griggs A."/>
            <person name="Gujja S."/>
            <person name="Hansen M."/>
            <person name="Howarth C."/>
            <person name="Imamovic A."/>
            <person name="Larimer J."/>
            <person name="McCowan C."/>
            <person name="Murphy C."/>
            <person name="Pearson M."/>
            <person name="Priest M."/>
            <person name="Roberts A."/>
            <person name="Saif S."/>
            <person name="Shea T."/>
            <person name="Sykes S."/>
            <person name="Wortman J."/>
            <person name="Nusbaum C."/>
            <person name="Birren B."/>
        </authorList>
    </citation>
    <scope>NUCLEOTIDE SEQUENCE [LARGE SCALE GENOMIC DNA]</scope>
    <source>
        <strain evidence="2 3">CBS 10435</strain>
    </source>
</reference>
<gene>
    <name evidence="2" type="ORF">L486_00403</name>
</gene>
<dbReference type="Proteomes" id="UP000092583">
    <property type="component" value="Unassembled WGS sequence"/>
</dbReference>
<feature type="region of interest" description="Disordered" evidence="1">
    <location>
        <begin position="88"/>
        <end position="114"/>
    </location>
</feature>
<protein>
    <recommendedName>
        <fullName evidence="4">PWWP domain-containing protein</fullName>
    </recommendedName>
</protein>
<feature type="region of interest" description="Disordered" evidence="1">
    <location>
        <begin position="331"/>
        <end position="438"/>
    </location>
</feature>
<evidence type="ECO:0008006" key="4">
    <source>
        <dbReference type="Google" id="ProtNLM"/>
    </source>
</evidence>
<feature type="compositionally biased region" description="Acidic residues" evidence="1">
    <location>
        <begin position="88"/>
        <end position="102"/>
    </location>
</feature>
<sequence length="531" mass="58317">MPKRKCAPCDSLPTPPIQLGSLDAALDLLACDTFTRLEGLTAKFEACAKAKLEEGVVKARWEEAVKRYWVMKSMDELCCTAKKAAIEEADGEKMEEDGDSQADGEKNGRPLPSRHHIGAIATHSLNAEEEREWRRWNPKLGDVVLVETAEDGFWPGKVIDKKVFFQGRTVPRGNHFFPVRIYNEDMDPIITVKARLVPLSLRPNPPLLASPALLSAYHHAASPATFDMLAAARESLAAHNRTHPGVGDEPDRARIKADKDAWNQTVNWVMNERRIEKLRSVSEERDKQLKMVMKSEVLEGKGEGRDRLCDGDEMSNIFGPKKRRTFAVGMEENGSSSGTEGVPSSIFGPITINGGPSTPQRTASPSLASHIRPTLLTPQRPNSPRRSSREKRRNGIYIGMGESSPRGRGGTYTPPRILPSGDETAVRSSGSPVPTLQRFDFVSPLGPVKQGKLTNGVNGESQVSPAMLGNIGRSGSLEVVREEEGEEDGWTVVEKKGRRRAGSEPAAEKKQLKSVDNIVNGSIKDDEMMES</sequence>
<evidence type="ECO:0000313" key="2">
    <source>
        <dbReference type="EMBL" id="OCF60763.1"/>
    </source>
</evidence>
<name>A0A1B9IZ17_9TREE</name>
<keyword evidence="3" id="KW-1185">Reference proteome</keyword>
<proteinExistence type="predicted"/>
<evidence type="ECO:0000313" key="3">
    <source>
        <dbReference type="Proteomes" id="UP000092583"/>
    </source>
</evidence>
<organism evidence="2 3">
    <name type="scientific">Kwoniella mangroviensis CBS 10435</name>
    <dbReference type="NCBI Taxonomy" id="1331196"/>
    <lineage>
        <taxon>Eukaryota</taxon>
        <taxon>Fungi</taxon>
        <taxon>Dikarya</taxon>
        <taxon>Basidiomycota</taxon>
        <taxon>Agaricomycotina</taxon>
        <taxon>Tremellomycetes</taxon>
        <taxon>Tremellales</taxon>
        <taxon>Cryptococcaceae</taxon>
        <taxon>Kwoniella</taxon>
    </lineage>
</organism>
<evidence type="ECO:0000256" key="1">
    <source>
        <dbReference type="SAM" id="MobiDB-lite"/>
    </source>
</evidence>
<dbReference type="OrthoDB" id="2562734at2759"/>
<feature type="compositionally biased region" description="Polar residues" evidence="1">
    <location>
        <begin position="354"/>
        <end position="367"/>
    </location>
</feature>
<feature type="region of interest" description="Disordered" evidence="1">
    <location>
        <begin position="495"/>
        <end position="531"/>
    </location>
</feature>
<reference evidence="3" key="2">
    <citation type="submission" date="2013-12" db="EMBL/GenBank/DDBJ databases">
        <title>Evolution of pathogenesis and genome organization in the Tremellales.</title>
        <authorList>
            <person name="Cuomo C."/>
            <person name="Litvintseva A."/>
            <person name="Heitman J."/>
            <person name="Chen Y."/>
            <person name="Sun S."/>
            <person name="Springer D."/>
            <person name="Dromer F."/>
            <person name="Young S."/>
            <person name="Zeng Q."/>
            <person name="Chapman S."/>
            <person name="Gujja S."/>
            <person name="Saif S."/>
            <person name="Birren B."/>
        </authorList>
    </citation>
    <scope>NUCLEOTIDE SEQUENCE [LARGE SCALE GENOMIC DNA]</scope>
    <source>
        <strain evidence="3">CBS 10435</strain>
    </source>
</reference>
<dbReference type="EMBL" id="KI669459">
    <property type="protein sequence ID" value="OCF60763.1"/>
    <property type="molecule type" value="Genomic_DNA"/>
</dbReference>
<accession>A0A1B9IZ17</accession>